<accession>T1AD58</accession>
<dbReference type="PANTHER" id="PTHR42685">
    <property type="entry name" value="GERANYLGERANYL DIPHOSPHATE REDUCTASE"/>
    <property type="match status" value="1"/>
</dbReference>
<dbReference type="EMBL" id="AUZX01008611">
    <property type="protein sequence ID" value="EQD55037.1"/>
    <property type="molecule type" value="Genomic_DNA"/>
</dbReference>
<gene>
    <name evidence="1" type="ORF">B1A_11947</name>
</gene>
<dbReference type="Pfam" id="PF12831">
    <property type="entry name" value="FAD_oxidored"/>
    <property type="match status" value="1"/>
</dbReference>
<sequence length="162" mass="17012">MDRAADAQPEERPDLLVVGLGPAGASAAAAAASAGCRVLAVDRRRRIGEPVQCAEFVSSAFSMEEFSWEGIATQRIVRMVTAVQEERPRVSEDFRGRMICRSAFDQALARRAAAAGAHIRLGVAVCEVRADGGVRLSSGALIRPRALVGADGPRSRVGAAIG</sequence>
<evidence type="ECO:0000313" key="1">
    <source>
        <dbReference type="EMBL" id="EQD55037.1"/>
    </source>
</evidence>
<dbReference type="PANTHER" id="PTHR42685:SF22">
    <property type="entry name" value="CONDITIONED MEDIUM FACTOR RECEPTOR 1"/>
    <property type="match status" value="1"/>
</dbReference>
<dbReference type="Gene3D" id="3.50.50.60">
    <property type="entry name" value="FAD/NAD(P)-binding domain"/>
    <property type="match status" value="1"/>
</dbReference>
<protein>
    <submittedName>
        <fullName evidence="1">Geranylgeranyl reductase</fullName>
    </submittedName>
</protein>
<comment type="caution">
    <text evidence="1">The sequence shown here is derived from an EMBL/GenBank/DDBJ whole genome shotgun (WGS) entry which is preliminary data.</text>
</comment>
<proteinExistence type="predicted"/>
<reference evidence="1" key="2">
    <citation type="journal article" date="2014" name="ISME J.">
        <title>Microbial stratification in low pH oxic and suboxic macroscopic growths along an acid mine drainage.</title>
        <authorList>
            <person name="Mendez-Garcia C."/>
            <person name="Mesa V."/>
            <person name="Sprenger R.R."/>
            <person name="Richter M."/>
            <person name="Diez M.S."/>
            <person name="Solano J."/>
            <person name="Bargiela R."/>
            <person name="Golyshina O.V."/>
            <person name="Manteca A."/>
            <person name="Ramos J.L."/>
            <person name="Gallego J.R."/>
            <person name="Llorente I."/>
            <person name="Martins Dos Santos V.A."/>
            <person name="Jensen O.N."/>
            <person name="Pelaez A.I."/>
            <person name="Sanchez J."/>
            <person name="Ferrer M."/>
        </authorList>
    </citation>
    <scope>NUCLEOTIDE SEQUENCE</scope>
</reference>
<dbReference type="InterPro" id="IPR036188">
    <property type="entry name" value="FAD/NAD-bd_sf"/>
</dbReference>
<dbReference type="InterPro" id="IPR050407">
    <property type="entry name" value="Geranylgeranyl_reductase"/>
</dbReference>
<reference evidence="1" key="1">
    <citation type="submission" date="2013-08" db="EMBL/GenBank/DDBJ databases">
        <authorList>
            <person name="Mendez C."/>
            <person name="Richter M."/>
            <person name="Ferrer M."/>
            <person name="Sanchez J."/>
        </authorList>
    </citation>
    <scope>NUCLEOTIDE SEQUENCE</scope>
</reference>
<dbReference type="SUPFAM" id="SSF51905">
    <property type="entry name" value="FAD/NAD(P)-binding domain"/>
    <property type="match status" value="1"/>
</dbReference>
<feature type="non-terminal residue" evidence="1">
    <location>
        <position position="162"/>
    </location>
</feature>
<dbReference type="PRINTS" id="PR00420">
    <property type="entry name" value="RNGMNOXGNASE"/>
</dbReference>
<dbReference type="AlphaFoldDB" id="T1AD58"/>
<name>T1AD58_9ZZZZ</name>
<organism evidence="1">
    <name type="scientific">mine drainage metagenome</name>
    <dbReference type="NCBI Taxonomy" id="410659"/>
    <lineage>
        <taxon>unclassified sequences</taxon>
        <taxon>metagenomes</taxon>
        <taxon>ecological metagenomes</taxon>
    </lineage>
</organism>